<dbReference type="RefSeq" id="XP_003063160.1">
    <property type="nucleotide sequence ID" value="XM_003063114.1"/>
</dbReference>
<name>C1N5H8_MICPC</name>
<feature type="region of interest" description="Disordered" evidence="1">
    <location>
        <begin position="1"/>
        <end position="63"/>
    </location>
</feature>
<feature type="compositionally biased region" description="Low complexity" evidence="1">
    <location>
        <begin position="1"/>
        <end position="14"/>
    </location>
</feature>
<dbReference type="GeneID" id="9688805"/>
<dbReference type="AlphaFoldDB" id="C1N5H8"/>
<gene>
    <name evidence="2" type="ORF">MICPUCDRAFT_48772</name>
</gene>
<keyword evidence="3" id="KW-1185">Reference proteome</keyword>
<dbReference type="KEGG" id="mpp:MICPUCDRAFT_48772"/>
<dbReference type="Proteomes" id="UP000001876">
    <property type="component" value="Unassembled WGS sequence"/>
</dbReference>
<evidence type="ECO:0000313" key="3">
    <source>
        <dbReference type="Proteomes" id="UP000001876"/>
    </source>
</evidence>
<reference evidence="2 3" key="1">
    <citation type="journal article" date="2009" name="Science">
        <title>Green evolution and dynamic adaptations revealed by genomes of the marine picoeukaryotes Micromonas.</title>
        <authorList>
            <person name="Worden A.Z."/>
            <person name="Lee J.H."/>
            <person name="Mock T."/>
            <person name="Rouze P."/>
            <person name="Simmons M.P."/>
            <person name="Aerts A.L."/>
            <person name="Allen A.E."/>
            <person name="Cuvelier M.L."/>
            <person name="Derelle E."/>
            <person name="Everett M.V."/>
            <person name="Foulon E."/>
            <person name="Grimwood J."/>
            <person name="Gundlach H."/>
            <person name="Henrissat B."/>
            <person name="Napoli C."/>
            <person name="McDonald S.M."/>
            <person name="Parker M.S."/>
            <person name="Rombauts S."/>
            <person name="Salamov A."/>
            <person name="Von Dassow P."/>
            <person name="Badger J.H."/>
            <person name="Coutinho P.M."/>
            <person name="Demir E."/>
            <person name="Dubchak I."/>
            <person name="Gentemann C."/>
            <person name="Eikrem W."/>
            <person name="Gready J.E."/>
            <person name="John U."/>
            <person name="Lanier W."/>
            <person name="Lindquist E.A."/>
            <person name="Lucas S."/>
            <person name="Mayer K.F."/>
            <person name="Moreau H."/>
            <person name="Not F."/>
            <person name="Otillar R."/>
            <person name="Panaud O."/>
            <person name="Pangilinan J."/>
            <person name="Paulsen I."/>
            <person name="Piegu B."/>
            <person name="Poliakov A."/>
            <person name="Robbens S."/>
            <person name="Schmutz J."/>
            <person name="Toulza E."/>
            <person name="Wyss T."/>
            <person name="Zelensky A."/>
            <person name="Zhou K."/>
            <person name="Armbrust E.V."/>
            <person name="Bhattacharya D."/>
            <person name="Goodenough U.W."/>
            <person name="Van de Peer Y."/>
            <person name="Grigoriev I.V."/>
        </authorList>
    </citation>
    <scope>NUCLEOTIDE SEQUENCE [LARGE SCALE GENOMIC DNA]</scope>
    <source>
        <strain evidence="2 3">CCMP1545</strain>
    </source>
</reference>
<dbReference type="OrthoDB" id="10539354at2759"/>
<feature type="compositionally biased region" description="Basic and acidic residues" evidence="1">
    <location>
        <begin position="15"/>
        <end position="33"/>
    </location>
</feature>
<sequence length="401" mass="41352">MATLAMAAASASPRVPRDERRRRRSIFEEDARSRGGIRPGAGPQGRHASARASSSAPSSSDDNALARAAKRALGFFRARVDLAMEDDEEASVSAVVAPSADGASAARWAVDVDLFLRSPMNDGPLSAKAAAALERVSLSLDVDFAPRDAGMFPSRGAAGVRGSRFFAGSRGVDPRAASSTFDGFCWIADEPGYFKFTLPASAPVTASGVDILPDGPVYFNAKIVTTEDGAEEKTAVRLTSGVVTVKRDLEASFLGANYRGILAEYVVVGTFTGTRPCGSSSEPLDDASNAAAPASFSRVPAPNSPAGQCSRTPLASPLLRASSLFRALPRALVNLAPSPGAPCGAPGRPFRVARTLIHHACIAGTAAFNAASACAASASAASTIHRSASAFHFCCCASSRT</sequence>
<evidence type="ECO:0000313" key="2">
    <source>
        <dbReference type="EMBL" id="EEH52296.1"/>
    </source>
</evidence>
<protein>
    <submittedName>
        <fullName evidence="2">Predicted protein</fullName>
    </submittedName>
</protein>
<feature type="region of interest" description="Disordered" evidence="1">
    <location>
        <begin position="278"/>
        <end position="310"/>
    </location>
</feature>
<proteinExistence type="predicted"/>
<dbReference type="EMBL" id="GG663748">
    <property type="protein sequence ID" value="EEH52296.1"/>
    <property type="molecule type" value="Genomic_DNA"/>
</dbReference>
<evidence type="ECO:0000256" key="1">
    <source>
        <dbReference type="SAM" id="MobiDB-lite"/>
    </source>
</evidence>
<feature type="compositionally biased region" description="Low complexity" evidence="1">
    <location>
        <begin position="50"/>
        <end position="60"/>
    </location>
</feature>
<organism evidence="3">
    <name type="scientific">Micromonas pusilla (strain CCMP1545)</name>
    <name type="common">Picoplanktonic green alga</name>
    <dbReference type="NCBI Taxonomy" id="564608"/>
    <lineage>
        <taxon>Eukaryota</taxon>
        <taxon>Viridiplantae</taxon>
        <taxon>Chlorophyta</taxon>
        <taxon>Mamiellophyceae</taxon>
        <taxon>Mamiellales</taxon>
        <taxon>Mamiellaceae</taxon>
        <taxon>Micromonas</taxon>
    </lineage>
</organism>
<accession>C1N5H8</accession>